<accession>A0AB38ZMB0</accession>
<protein>
    <submittedName>
        <fullName evidence="1">Uncharacterized protein</fullName>
    </submittedName>
</protein>
<organism evidence="1">
    <name type="scientific">Mantoniella tinhauana virus 1</name>
    <dbReference type="NCBI Taxonomy" id="3111543"/>
    <lineage>
        <taxon>Viruses</taxon>
    </lineage>
</organism>
<proteinExistence type="predicted"/>
<sequence>MNISEPDGWTFSSTSFKIFDSGSSSSDDSSDDEQLFSKSKQINKKKFKKIVNKEELVPE</sequence>
<dbReference type="EMBL" id="PP130629">
    <property type="protein sequence ID" value="XAO13493.1"/>
    <property type="molecule type" value="Genomic_DNA"/>
</dbReference>
<evidence type="ECO:0000313" key="1">
    <source>
        <dbReference type="EMBL" id="XAO13493.1"/>
    </source>
</evidence>
<name>A0AB38ZMB0_9VIRU</name>
<reference evidence="1" key="1">
    <citation type="submission" date="2024-01" db="EMBL/GenBank/DDBJ databases">
        <title>Genomic and biogeographic characterisation of Mantoniella tinhauana virus 1, the first discovered Mantoniella-infecting prasinovirus.</title>
        <authorList>
            <person name="Rey Redondo E."/>
            <person name="Yung C.C.M."/>
        </authorList>
    </citation>
    <scope>NUCLEOTIDE SEQUENCE</scope>
    <source>
        <strain evidence="1">Lau Fau Shan</strain>
    </source>
</reference>